<dbReference type="OrthoDB" id="7701707at2759"/>
<name>A0A6A4KG19_APOLU</name>
<dbReference type="AlphaFoldDB" id="A0A6A4KG19"/>
<evidence type="ECO:0000313" key="1">
    <source>
        <dbReference type="EMBL" id="KAF6214568.1"/>
    </source>
</evidence>
<organism evidence="1 2">
    <name type="scientific">Apolygus lucorum</name>
    <name type="common">Small green plant bug</name>
    <name type="synonym">Lygocoris lucorum</name>
    <dbReference type="NCBI Taxonomy" id="248454"/>
    <lineage>
        <taxon>Eukaryota</taxon>
        <taxon>Metazoa</taxon>
        <taxon>Ecdysozoa</taxon>
        <taxon>Arthropoda</taxon>
        <taxon>Hexapoda</taxon>
        <taxon>Insecta</taxon>
        <taxon>Pterygota</taxon>
        <taxon>Neoptera</taxon>
        <taxon>Paraneoptera</taxon>
        <taxon>Hemiptera</taxon>
        <taxon>Heteroptera</taxon>
        <taxon>Panheteroptera</taxon>
        <taxon>Cimicomorpha</taxon>
        <taxon>Miridae</taxon>
        <taxon>Mirini</taxon>
        <taxon>Apolygus</taxon>
    </lineage>
</organism>
<gene>
    <name evidence="1" type="ORF">GE061_009311</name>
</gene>
<dbReference type="PROSITE" id="PS50158">
    <property type="entry name" value="ZF_CCHC"/>
    <property type="match status" value="1"/>
</dbReference>
<dbReference type="Pfam" id="PF03732">
    <property type="entry name" value="Retrotrans_gag"/>
    <property type="match status" value="1"/>
</dbReference>
<keyword evidence="2" id="KW-1185">Reference proteome</keyword>
<dbReference type="EMBL" id="WIXP02000002">
    <property type="protein sequence ID" value="KAF6214568.1"/>
    <property type="molecule type" value="Genomic_DNA"/>
</dbReference>
<sequence>MNSYNLDSNQLKFELRRRKLTTDGDLPVLAARLNLGILMGNPVVDVDVDPTEELKYCQDEIDIVIGEASQIKAKTRTAKVIKVQSKTLHIINRLENAKGMEGADVPGIEALLVVVRDLVVQVESNIAARIEVSESEVSDIDGAISKKVKSPRPRIIVKKSGSEVDHGARRKYVPVHKWNLKKFDGNHREDALDFLRLVEDTARARMVTDEDLLEESADLFEHRALKWHRDAMRRVSTWDELKREFKIAFQVHAADGALREQIRNTKQSVGEGIDMFLSTMADLYDRLERPLPEVERLEEILRNLSPFLKDQLYSVEIQTIEQLRKLGRRAEAGRVRMGEVDERNHSRGQRDAFRAAPRVAPIEATRTHEVTRRPFDATPFTCFNCRKDGHRFRECSEPLGKFCFRCGEREVYVWQCTRCNPPKNA</sequence>
<dbReference type="InterPro" id="IPR036875">
    <property type="entry name" value="Znf_CCHC_sf"/>
</dbReference>
<dbReference type="SMART" id="SM00343">
    <property type="entry name" value="ZnF_C2HC"/>
    <property type="match status" value="2"/>
</dbReference>
<protein>
    <submittedName>
        <fullName evidence="1">Uncharacterized protein</fullName>
    </submittedName>
</protein>
<dbReference type="Gene3D" id="4.10.60.10">
    <property type="entry name" value="Zinc finger, CCHC-type"/>
    <property type="match status" value="1"/>
</dbReference>
<proteinExistence type="predicted"/>
<dbReference type="InterPro" id="IPR005162">
    <property type="entry name" value="Retrotrans_gag_dom"/>
</dbReference>
<evidence type="ECO:0000313" key="2">
    <source>
        <dbReference type="Proteomes" id="UP000466442"/>
    </source>
</evidence>
<dbReference type="InterPro" id="IPR001878">
    <property type="entry name" value="Znf_CCHC"/>
</dbReference>
<comment type="caution">
    <text evidence="1">The sequence shown here is derived from an EMBL/GenBank/DDBJ whole genome shotgun (WGS) entry which is preliminary data.</text>
</comment>
<reference evidence="1" key="1">
    <citation type="journal article" date="2021" name="Mol. Ecol. Resour.">
        <title>Apolygus lucorum genome provides insights into omnivorousness and mesophyll feeding.</title>
        <authorList>
            <person name="Liu Y."/>
            <person name="Liu H."/>
            <person name="Wang H."/>
            <person name="Huang T."/>
            <person name="Liu B."/>
            <person name="Yang B."/>
            <person name="Yin L."/>
            <person name="Li B."/>
            <person name="Zhang Y."/>
            <person name="Zhang S."/>
            <person name="Jiang F."/>
            <person name="Zhang X."/>
            <person name="Ren Y."/>
            <person name="Wang B."/>
            <person name="Wang S."/>
            <person name="Lu Y."/>
            <person name="Wu K."/>
            <person name="Fan W."/>
            <person name="Wang G."/>
        </authorList>
    </citation>
    <scope>NUCLEOTIDE SEQUENCE</scope>
    <source>
        <strain evidence="1">12Hb</strain>
    </source>
</reference>
<dbReference type="GO" id="GO:0003676">
    <property type="term" value="F:nucleic acid binding"/>
    <property type="evidence" value="ECO:0007669"/>
    <property type="project" value="InterPro"/>
</dbReference>
<dbReference type="GO" id="GO:0008270">
    <property type="term" value="F:zinc ion binding"/>
    <property type="evidence" value="ECO:0007669"/>
    <property type="project" value="InterPro"/>
</dbReference>
<dbReference type="SUPFAM" id="SSF57756">
    <property type="entry name" value="Retrovirus zinc finger-like domains"/>
    <property type="match status" value="1"/>
</dbReference>
<dbReference type="Proteomes" id="UP000466442">
    <property type="component" value="Unassembled WGS sequence"/>
</dbReference>
<accession>A0A6A4KG19</accession>